<sequence>MSINQTSSAGAADTHAPEAIEVDANALPVYCPGPHAPAWSMHPRVFLDVTRTGSASCPYCGAVYRLKPGAAVPHHH</sequence>
<accession>A0A171KNG1</accession>
<dbReference type="InterPro" id="IPR019401">
    <property type="entry name" value="Znf_CHCC"/>
</dbReference>
<protein>
    <recommendedName>
        <fullName evidence="1">Zinc finger CHCC-type domain-containing protein</fullName>
    </recommendedName>
</protein>
<dbReference type="Proteomes" id="UP000078084">
    <property type="component" value="Unassembled WGS sequence"/>
</dbReference>
<reference evidence="2 3" key="1">
    <citation type="submission" date="2015-04" db="EMBL/GenBank/DDBJ databases">
        <title>Genome sequence of Kerstersia gyiorum CG1.</title>
        <authorList>
            <person name="Greninger A.L."/>
            <person name="Kozyreva V."/>
            <person name="Chaturvedi V."/>
        </authorList>
    </citation>
    <scope>NUCLEOTIDE SEQUENCE [LARGE SCALE GENOMIC DNA]</scope>
    <source>
        <strain evidence="2 3">CG1</strain>
    </source>
</reference>
<evidence type="ECO:0000259" key="1">
    <source>
        <dbReference type="Pfam" id="PF10276"/>
    </source>
</evidence>
<comment type="caution">
    <text evidence="2">The sequence shown here is derived from an EMBL/GenBank/DDBJ whole genome shotgun (WGS) entry which is preliminary data.</text>
</comment>
<organism evidence="2 3">
    <name type="scientific">Kerstersia gyiorum</name>
    <dbReference type="NCBI Taxonomy" id="206506"/>
    <lineage>
        <taxon>Bacteria</taxon>
        <taxon>Pseudomonadati</taxon>
        <taxon>Pseudomonadota</taxon>
        <taxon>Betaproteobacteria</taxon>
        <taxon>Burkholderiales</taxon>
        <taxon>Alcaligenaceae</taxon>
        <taxon>Kerstersia</taxon>
    </lineage>
</organism>
<dbReference type="AlphaFoldDB" id="A0A171KNG1"/>
<dbReference type="STRING" id="206506.AAV32_16290"/>
<name>A0A171KNG1_9BURK</name>
<evidence type="ECO:0000313" key="2">
    <source>
        <dbReference type="EMBL" id="KKO70428.1"/>
    </source>
</evidence>
<dbReference type="Gene3D" id="2.60.260.40">
    <property type="entry name" value="q5lls5 like domains"/>
    <property type="match status" value="1"/>
</dbReference>
<dbReference type="PATRIC" id="fig|206506.3.peg.3469"/>
<gene>
    <name evidence="2" type="ORF">AAV32_16290</name>
</gene>
<dbReference type="Pfam" id="PF10276">
    <property type="entry name" value="zf-CHCC"/>
    <property type="match status" value="1"/>
</dbReference>
<evidence type="ECO:0000313" key="3">
    <source>
        <dbReference type="Proteomes" id="UP000078084"/>
    </source>
</evidence>
<proteinExistence type="predicted"/>
<feature type="domain" description="Zinc finger CHCC-type" evidence="1">
    <location>
        <begin position="29"/>
        <end position="64"/>
    </location>
</feature>
<keyword evidence="3" id="KW-1185">Reference proteome</keyword>
<dbReference type="EMBL" id="LBNE01000015">
    <property type="protein sequence ID" value="KKO70428.1"/>
    <property type="molecule type" value="Genomic_DNA"/>
</dbReference>
<dbReference type="OrthoDB" id="9806844at2"/>
<dbReference type="RefSeq" id="WP_068374898.1">
    <property type="nucleotide sequence ID" value="NZ_CP033936.1"/>
</dbReference>